<sequence length="147" mass="16498">MFRNVLITGFLAMFSLMTLAAEDVLYKWKDAEGNIKFGDRPPKGVPFERIKVRRSKSTGSASAITEKLDAKKQDNSDVEEQLSKAQQQMAEACKIAKANMSTLNNASRIKVAVEGGTRLMTEEEKEAKKKETQRQIDEYCNSQSESQ</sequence>
<organism evidence="4 5">
    <name type="scientific">Pleionea mediterranea</name>
    <dbReference type="NCBI Taxonomy" id="523701"/>
    <lineage>
        <taxon>Bacteria</taxon>
        <taxon>Pseudomonadati</taxon>
        <taxon>Pseudomonadota</taxon>
        <taxon>Gammaproteobacteria</taxon>
        <taxon>Oceanospirillales</taxon>
        <taxon>Pleioneaceae</taxon>
        <taxon>Pleionea</taxon>
    </lineage>
</organism>
<feature type="compositionally biased region" description="Basic and acidic residues" evidence="1">
    <location>
        <begin position="66"/>
        <end position="75"/>
    </location>
</feature>
<reference evidence="4 5" key="1">
    <citation type="submission" date="2018-05" db="EMBL/GenBank/DDBJ databases">
        <title>Genomic Encyclopedia of Type Strains, Phase IV (KMG-IV): sequencing the most valuable type-strain genomes for metagenomic binning, comparative biology and taxonomic classification.</title>
        <authorList>
            <person name="Goeker M."/>
        </authorList>
    </citation>
    <scope>NUCLEOTIDE SEQUENCE [LARGE SCALE GENOMIC DNA]</scope>
    <source>
        <strain evidence="4 5">DSM 25350</strain>
    </source>
</reference>
<feature type="domain" description="DUF4124" evidence="3">
    <location>
        <begin position="12"/>
        <end position="63"/>
    </location>
</feature>
<evidence type="ECO:0000313" key="4">
    <source>
        <dbReference type="EMBL" id="PWK44451.1"/>
    </source>
</evidence>
<feature type="region of interest" description="Disordered" evidence="1">
    <location>
        <begin position="54"/>
        <end position="83"/>
    </location>
</feature>
<feature type="chain" id="PRO_5016233289" evidence="2">
    <location>
        <begin position="21"/>
        <end position="147"/>
    </location>
</feature>
<keyword evidence="2" id="KW-0732">Signal</keyword>
<dbReference type="Pfam" id="PF13511">
    <property type="entry name" value="DUF4124"/>
    <property type="match status" value="1"/>
</dbReference>
<keyword evidence="5" id="KW-1185">Reference proteome</keyword>
<comment type="caution">
    <text evidence="4">The sequence shown here is derived from an EMBL/GenBank/DDBJ whole genome shotgun (WGS) entry which is preliminary data.</text>
</comment>
<proteinExistence type="predicted"/>
<gene>
    <name evidence="4" type="ORF">C8D97_11553</name>
</gene>
<feature type="signal peptide" evidence="2">
    <location>
        <begin position="1"/>
        <end position="20"/>
    </location>
</feature>
<feature type="compositionally biased region" description="Basic and acidic residues" evidence="1">
    <location>
        <begin position="120"/>
        <end position="137"/>
    </location>
</feature>
<feature type="region of interest" description="Disordered" evidence="1">
    <location>
        <begin position="113"/>
        <end position="147"/>
    </location>
</feature>
<dbReference type="AlphaFoldDB" id="A0A316FCW7"/>
<evidence type="ECO:0000259" key="3">
    <source>
        <dbReference type="Pfam" id="PF13511"/>
    </source>
</evidence>
<name>A0A316FCW7_9GAMM</name>
<dbReference type="RefSeq" id="WP_109765012.1">
    <property type="nucleotide sequence ID" value="NZ_QGGU01000015.1"/>
</dbReference>
<dbReference type="OrthoDB" id="7068596at2"/>
<accession>A0A316FCW7</accession>
<evidence type="ECO:0000256" key="1">
    <source>
        <dbReference type="SAM" id="MobiDB-lite"/>
    </source>
</evidence>
<dbReference type="Proteomes" id="UP000245790">
    <property type="component" value="Unassembled WGS sequence"/>
</dbReference>
<dbReference type="EMBL" id="QGGU01000015">
    <property type="protein sequence ID" value="PWK44451.1"/>
    <property type="molecule type" value="Genomic_DNA"/>
</dbReference>
<dbReference type="InterPro" id="IPR025392">
    <property type="entry name" value="DUF4124"/>
</dbReference>
<evidence type="ECO:0000313" key="5">
    <source>
        <dbReference type="Proteomes" id="UP000245790"/>
    </source>
</evidence>
<protein>
    <submittedName>
        <fullName evidence="4">Uncharacterized protein DUF4124</fullName>
    </submittedName>
</protein>
<evidence type="ECO:0000256" key="2">
    <source>
        <dbReference type="SAM" id="SignalP"/>
    </source>
</evidence>